<name>A0A2M8ITX0_9RHOB</name>
<evidence type="ECO:0000256" key="2">
    <source>
        <dbReference type="ARBA" id="ARBA00022448"/>
    </source>
</evidence>
<comment type="caution">
    <text evidence="8">The sequence shown here is derived from an EMBL/GenBank/DDBJ whole genome shotgun (WGS) entry which is preliminary data.</text>
</comment>
<dbReference type="Proteomes" id="UP000231553">
    <property type="component" value="Unassembled WGS sequence"/>
</dbReference>
<keyword evidence="4 6" id="KW-1133">Transmembrane helix</keyword>
<evidence type="ECO:0000256" key="6">
    <source>
        <dbReference type="SAM" id="Phobius"/>
    </source>
</evidence>
<gene>
    <name evidence="8" type="ORF">CVM52_24720</name>
</gene>
<evidence type="ECO:0000313" key="9">
    <source>
        <dbReference type="Proteomes" id="UP000231553"/>
    </source>
</evidence>
<dbReference type="Pfam" id="PF07690">
    <property type="entry name" value="MFS_1"/>
    <property type="match status" value="1"/>
</dbReference>
<feature type="transmembrane region" description="Helical" evidence="6">
    <location>
        <begin position="71"/>
        <end position="88"/>
    </location>
</feature>
<sequence length="148" mass="14982">MTDTRVPEDTPPAPVFVPQFCNPAQRGLLLAAAILASAMGFIDGTVVAIAIPAIRASLDATLAQAQWVHNAYMLTLAALILVGGAMADRFGLARVFGAGIALFVLASLACAVAPSAGILVLSRAVQGIGAAVMVPGSLAAIARAYPRT</sequence>
<evidence type="ECO:0000256" key="1">
    <source>
        <dbReference type="ARBA" id="ARBA00004141"/>
    </source>
</evidence>
<keyword evidence="3 6" id="KW-0812">Transmembrane</keyword>
<dbReference type="RefSeq" id="WP_133119981.1">
    <property type="nucleotide sequence ID" value="NZ_PGTB01000270.1"/>
</dbReference>
<dbReference type="Gene3D" id="1.20.1720.10">
    <property type="entry name" value="Multidrug resistance protein D"/>
    <property type="match status" value="1"/>
</dbReference>
<feature type="transmembrane region" description="Helical" evidence="6">
    <location>
        <begin position="95"/>
        <end position="121"/>
    </location>
</feature>
<dbReference type="InterPro" id="IPR020846">
    <property type="entry name" value="MFS_dom"/>
</dbReference>
<dbReference type="EMBL" id="PGTB01000270">
    <property type="protein sequence ID" value="PJE33963.1"/>
    <property type="molecule type" value="Genomic_DNA"/>
</dbReference>
<dbReference type="AlphaFoldDB" id="A0A2M8ITX0"/>
<evidence type="ECO:0000256" key="3">
    <source>
        <dbReference type="ARBA" id="ARBA00022692"/>
    </source>
</evidence>
<dbReference type="InterPro" id="IPR011701">
    <property type="entry name" value="MFS"/>
</dbReference>
<feature type="domain" description="Major facilitator superfamily (MFS) profile" evidence="7">
    <location>
        <begin position="29"/>
        <end position="148"/>
    </location>
</feature>
<keyword evidence="2" id="KW-0813">Transport</keyword>
<evidence type="ECO:0000256" key="5">
    <source>
        <dbReference type="ARBA" id="ARBA00023136"/>
    </source>
</evidence>
<evidence type="ECO:0000256" key="4">
    <source>
        <dbReference type="ARBA" id="ARBA00022989"/>
    </source>
</evidence>
<feature type="transmembrane region" description="Helical" evidence="6">
    <location>
        <begin position="127"/>
        <end position="145"/>
    </location>
</feature>
<keyword evidence="5 6" id="KW-0472">Membrane</keyword>
<dbReference type="PROSITE" id="PS50850">
    <property type="entry name" value="MFS"/>
    <property type="match status" value="1"/>
</dbReference>
<dbReference type="PANTHER" id="PTHR42718:SF9">
    <property type="entry name" value="MAJOR FACILITATOR SUPERFAMILY MULTIDRUG TRANSPORTER MFSC"/>
    <property type="match status" value="1"/>
</dbReference>
<dbReference type="SUPFAM" id="SSF103473">
    <property type="entry name" value="MFS general substrate transporter"/>
    <property type="match status" value="1"/>
</dbReference>
<dbReference type="GO" id="GO:0016020">
    <property type="term" value="C:membrane"/>
    <property type="evidence" value="ECO:0007669"/>
    <property type="project" value="UniProtKB-SubCell"/>
</dbReference>
<feature type="non-terminal residue" evidence="8">
    <location>
        <position position="148"/>
    </location>
</feature>
<keyword evidence="9" id="KW-1185">Reference proteome</keyword>
<evidence type="ECO:0000313" key="8">
    <source>
        <dbReference type="EMBL" id="PJE33963.1"/>
    </source>
</evidence>
<dbReference type="InterPro" id="IPR036259">
    <property type="entry name" value="MFS_trans_sf"/>
</dbReference>
<accession>A0A2M8ITX0</accession>
<reference evidence="8 9" key="1">
    <citation type="journal article" date="2018" name="Int. J. Syst. Evol. Microbiol.">
        <title>Pseudooceanicola lipolyticus sp. nov., a marine alphaproteobacterium, reclassification of Oceanicola flagellatus as Pseudooceanicola flagellatus comb. nov. and emended description of the genus Pseudooceanicola.</title>
        <authorList>
            <person name="Huang M.-M."/>
            <person name="Guo L.-L."/>
            <person name="Wu Y.-H."/>
            <person name="Lai Q.-L."/>
            <person name="Shao Z.-Z."/>
            <person name="Wang C.-S."/>
            <person name="Wu M."/>
            <person name="Xu X.-W."/>
        </authorList>
    </citation>
    <scope>NUCLEOTIDE SEQUENCE [LARGE SCALE GENOMIC DNA]</scope>
    <source>
        <strain evidence="8 9">157</strain>
    </source>
</reference>
<protein>
    <submittedName>
        <fullName evidence="8">MFS transporter</fullName>
    </submittedName>
</protein>
<feature type="transmembrane region" description="Helical" evidence="6">
    <location>
        <begin position="28"/>
        <end position="51"/>
    </location>
</feature>
<dbReference type="OrthoDB" id="9812221at2"/>
<dbReference type="GO" id="GO:0022857">
    <property type="term" value="F:transmembrane transporter activity"/>
    <property type="evidence" value="ECO:0007669"/>
    <property type="project" value="InterPro"/>
</dbReference>
<proteinExistence type="predicted"/>
<evidence type="ECO:0000259" key="7">
    <source>
        <dbReference type="PROSITE" id="PS50850"/>
    </source>
</evidence>
<organism evidence="8 9">
    <name type="scientific">Pseudooceanicola lipolyticus</name>
    <dbReference type="NCBI Taxonomy" id="2029104"/>
    <lineage>
        <taxon>Bacteria</taxon>
        <taxon>Pseudomonadati</taxon>
        <taxon>Pseudomonadota</taxon>
        <taxon>Alphaproteobacteria</taxon>
        <taxon>Rhodobacterales</taxon>
        <taxon>Paracoccaceae</taxon>
        <taxon>Pseudooceanicola</taxon>
    </lineage>
</organism>
<dbReference type="PANTHER" id="PTHR42718">
    <property type="entry name" value="MAJOR FACILITATOR SUPERFAMILY MULTIDRUG TRANSPORTER MFSC"/>
    <property type="match status" value="1"/>
</dbReference>
<comment type="subcellular location">
    <subcellularLocation>
        <location evidence="1">Membrane</location>
        <topology evidence="1">Multi-pass membrane protein</topology>
    </subcellularLocation>
</comment>